<dbReference type="CDD" id="cd08291">
    <property type="entry name" value="ETR_like_1"/>
    <property type="match status" value="1"/>
</dbReference>
<reference evidence="5" key="1">
    <citation type="submission" date="2018-06" db="EMBL/GenBank/DDBJ databases">
        <authorList>
            <person name="Khan S.A."/>
        </authorList>
    </citation>
    <scope>NUCLEOTIDE SEQUENCE [LARGE SCALE GENOMIC DNA]</scope>
    <source>
        <strain evidence="5">DB-1506</strain>
    </source>
</reference>
<dbReference type="Gene3D" id="3.90.180.10">
    <property type="entry name" value="Medium-chain alcohol dehydrogenases, catalytic domain"/>
    <property type="match status" value="1"/>
</dbReference>
<dbReference type="EMBL" id="QLIX01000004">
    <property type="protein sequence ID" value="RAI59577.1"/>
    <property type="molecule type" value="Genomic_DNA"/>
</dbReference>
<comment type="caution">
    <text evidence="4">The sequence shown here is derived from an EMBL/GenBank/DDBJ whole genome shotgun (WGS) entry which is preliminary data.</text>
</comment>
<dbReference type="PANTHER" id="PTHR48106">
    <property type="entry name" value="QUINONE OXIDOREDUCTASE PIG3-RELATED"/>
    <property type="match status" value="1"/>
</dbReference>
<evidence type="ECO:0000313" key="5">
    <source>
        <dbReference type="Proteomes" id="UP000249065"/>
    </source>
</evidence>
<dbReference type="AlphaFoldDB" id="A0A327MAP5"/>
<gene>
    <name evidence="4" type="ORF">DOO78_08260</name>
</gene>
<dbReference type="InterPro" id="IPR020843">
    <property type="entry name" value="ER"/>
</dbReference>
<keyword evidence="1" id="KW-0521">NADP</keyword>
<evidence type="ECO:0000313" key="4">
    <source>
        <dbReference type="EMBL" id="RAI59577.1"/>
    </source>
</evidence>
<dbReference type="SMART" id="SM00829">
    <property type="entry name" value="PKS_ER"/>
    <property type="match status" value="1"/>
</dbReference>
<protein>
    <submittedName>
        <fullName evidence="4">NADH oxidase</fullName>
    </submittedName>
</protein>
<proteinExistence type="predicted"/>
<dbReference type="SUPFAM" id="SSF50129">
    <property type="entry name" value="GroES-like"/>
    <property type="match status" value="1"/>
</dbReference>
<dbReference type="RefSeq" id="WP_111469265.1">
    <property type="nucleotide sequence ID" value="NZ_QLIX01000004.1"/>
</dbReference>
<dbReference type="OrthoDB" id="8629910at2"/>
<dbReference type="InterPro" id="IPR036291">
    <property type="entry name" value="NAD(P)-bd_dom_sf"/>
</dbReference>
<sequence length="381" mass="39936">MVEGDGLNGLELRSRISGDGMLELSLREATVPEPAPDEIIVRVEATPINPSDIGVLLGPAALDAAEFSGTAARPVVRAPVSAAALPAIAARLDASLPVGNEGAGTVVRAGTDAVDLLGKQVAVFGGAMWAQYRRAKMTECLVLPEGTTPRDGASWYVNPMTALGFVETMRQEGHTALVHTAAASNLGQMLNRICRADGIGLVNIVRNPQQEALLRGQGARHVVDSSAPDFTAVLTAALAETGATLGFDAVGGGPLAGQILAAMEAAARQSASGYNHYGSDRHKQVYLYGRLNTGPTTFERGPIGFAWGLGGWLLMPTLKKLGAATEARLRARVAADLKTTFASHYTAEISLAETLQPETMRAYCRRATGEKFLILPQQGLG</sequence>
<dbReference type="SUPFAM" id="SSF51735">
    <property type="entry name" value="NAD(P)-binding Rossmann-fold domains"/>
    <property type="match status" value="1"/>
</dbReference>
<dbReference type="GO" id="GO:0070402">
    <property type="term" value="F:NADPH binding"/>
    <property type="evidence" value="ECO:0007669"/>
    <property type="project" value="TreeGrafter"/>
</dbReference>
<evidence type="ECO:0000259" key="3">
    <source>
        <dbReference type="SMART" id="SM00829"/>
    </source>
</evidence>
<dbReference type="GO" id="GO:0016651">
    <property type="term" value="F:oxidoreductase activity, acting on NAD(P)H"/>
    <property type="evidence" value="ECO:0007669"/>
    <property type="project" value="TreeGrafter"/>
</dbReference>
<dbReference type="Proteomes" id="UP000249065">
    <property type="component" value="Unassembled WGS sequence"/>
</dbReference>
<feature type="domain" description="Enoyl reductase (ER)" evidence="3">
    <location>
        <begin position="20"/>
        <end position="286"/>
    </location>
</feature>
<evidence type="ECO:0000256" key="2">
    <source>
        <dbReference type="ARBA" id="ARBA00023002"/>
    </source>
</evidence>
<dbReference type="Gene3D" id="3.40.50.720">
    <property type="entry name" value="NAD(P)-binding Rossmann-like Domain"/>
    <property type="match status" value="1"/>
</dbReference>
<organism evidence="4 5">
    <name type="scientific">Roseicella frigidaeris</name>
    <dbReference type="NCBI Taxonomy" id="2230885"/>
    <lineage>
        <taxon>Bacteria</taxon>
        <taxon>Pseudomonadati</taxon>
        <taxon>Pseudomonadota</taxon>
        <taxon>Alphaproteobacteria</taxon>
        <taxon>Acetobacterales</taxon>
        <taxon>Roseomonadaceae</taxon>
        <taxon>Roseicella</taxon>
    </lineage>
</organism>
<keyword evidence="2" id="KW-0560">Oxidoreductase</keyword>
<dbReference type="InterPro" id="IPR011032">
    <property type="entry name" value="GroES-like_sf"/>
</dbReference>
<dbReference type="PANTHER" id="PTHR48106:SF18">
    <property type="entry name" value="QUINONE OXIDOREDUCTASE PIG3"/>
    <property type="match status" value="1"/>
</dbReference>
<evidence type="ECO:0000256" key="1">
    <source>
        <dbReference type="ARBA" id="ARBA00022857"/>
    </source>
</evidence>
<accession>A0A327MAP5</accession>
<name>A0A327MAP5_9PROT</name>
<keyword evidence="5" id="KW-1185">Reference proteome</keyword>